<keyword evidence="4" id="KW-1185">Reference proteome</keyword>
<dbReference type="InterPro" id="IPR010318">
    <property type="entry name" value="S-Me-THD_N"/>
</dbReference>
<dbReference type="InterPro" id="IPR048350">
    <property type="entry name" value="S-Me-THD-like_C"/>
</dbReference>
<dbReference type="InterPro" id="IPR027479">
    <property type="entry name" value="S-Me-THD_N_sf"/>
</dbReference>
<dbReference type="RefSeq" id="WP_204030399.1">
    <property type="nucleotide sequence ID" value="NZ_BOOW01000035.1"/>
</dbReference>
<dbReference type="AlphaFoldDB" id="A0A919RNP1"/>
<feature type="domain" description="S-Me-THD-like C-terminal" evidence="2">
    <location>
        <begin position="167"/>
        <end position="348"/>
    </location>
</feature>
<evidence type="ECO:0008006" key="5">
    <source>
        <dbReference type="Google" id="ProtNLM"/>
    </source>
</evidence>
<name>A0A919RNP1_9ACTN</name>
<organism evidence="3 4">
    <name type="scientific">Sinosporangium siamense</name>
    <dbReference type="NCBI Taxonomy" id="1367973"/>
    <lineage>
        <taxon>Bacteria</taxon>
        <taxon>Bacillati</taxon>
        <taxon>Actinomycetota</taxon>
        <taxon>Actinomycetes</taxon>
        <taxon>Streptosporangiales</taxon>
        <taxon>Streptosporangiaceae</taxon>
        <taxon>Sinosporangium</taxon>
    </lineage>
</organism>
<evidence type="ECO:0000313" key="4">
    <source>
        <dbReference type="Proteomes" id="UP000606172"/>
    </source>
</evidence>
<protein>
    <recommendedName>
        <fullName evidence="5">DUF917 domain-containing protein</fullName>
    </recommendedName>
</protein>
<accession>A0A919RNP1</accession>
<gene>
    <name evidence="3" type="ORF">Ssi02_55650</name>
</gene>
<feature type="domain" description="S-Me-THD N-terminal" evidence="1">
    <location>
        <begin position="7"/>
        <end position="161"/>
    </location>
</feature>
<evidence type="ECO:0000313" key="3">
    <source>
        <dbReference type="EMBL" id="GII95334.1"/>
    </source>
</evidence>
<dbReference type="InterPro" id="IPR024071">
    <property type="entry name" value="S-Me-THD_C_sf"/>
</dbReference>
<dbReference type="Proteomes" id="UP000606172">
    <property type="component" value="Unassembled WGS sequence"/>
</dbReference>
<dbReference type="Pfam" id="PF20906">
    <property type="entry name" value="S-Me-THD_C"/>
    <property type="match status" value="1"/>
</dbReference>
<dbReference type="EMBL" id="BOOW01000035">
    <property type="protein sequence ID" value="GII95334.1"/>
    <property type="molecule type" value="Genomic_DNA"/>
</dbReference>
<dbReference type="Gene3D" id="2.40.390.10">
    <property type="entry name" value="CV3147-like"/>
    <property type="match status" value="1"/>
</dbReference>
<evidence type="ECO:0000259" key="1">
    <source>
        <dbReference type="Pfam" id="PF06032"/>
    </source>
</evidence>
<evidence type="ECO:0000259" key="2">
    <source>
        <dbReference type="Pfam" id="PF20906"/>
    </source>
</evidence>
<dbReference type="Gene3D" id="3.40.1610.10">
    <property type="entry name" value="CV3147-like domain"/>
    <property type="match status" value="1"/>
</dbReference>
<comment type="caution">
    <text evidence="3">The sequence shown here is derived from an EMBL/GenBank/DDBJ whole genome shotgun (WGS) entry which is preliminary data.</text>
</comment>
<reference evidence="3" key="1">
    <citation type="submission" date="2021-01" db="EMBL/GenBank/DDBJ databases">
        <title>Whole genome shotgun sequence of Sinosporangium siamense NBRC 109515.</title>
        <authorList>
            <person name="Komaki H."/>
            <person name="Tamura T."/>
        </authorList>
    </citation>
    <scope>NUCLEOTIDE SEQUENCE</scope>
    <source>
        <strain evidence="3">NBRC 109515</strain>
    </source>
</reference>
<sequence>MQIDEENLEAYALGCGLLGGGGGGETRTAVLMAREAIREHGPIEVAGLGDLADDDFLMPCGLLGAPTVSLEKVPARDEGDRLVAAVQELTGRAVAALMCVEIGGSNGLFPLIWAVRRGLPVVDADGAGRAFPQLLQMSMHVTGVPVAPVVLTDERHNVVTLGGEITTHWAERLCRSTAVAFGGRACAAMFTMDAKQARRAAVTGSVSHALSLGELLVRHRTDPFGALSEKPGVVVLARGKIADVVRVTQGGFARGSAIVHGTGDDRGRMIRVEFQNENLVAIEDGQVVATTPTVICLLDDTTAEAVATEELQFGQRVAVVLLPCDDVWHSPEGLEVAGPRAFGYDIDVTRPAGVR</sequence>
<proteinExistence type="predicted"/>
<dbReference type="Pfam" id="PF06032">
    <property type="entry name" value="S-Me-THD_N"/>
    <property type="match status" value="1"/>
</dbReference>
<dbReference type="SUPFAM" id="SSF160991">
    <property type="entry name" value="CV3147-like"/>
    <property type="match status" value="1"/>
</dbReference>